<feature type="domain" description="HMA" evidence="1">
    <location>
        <begin position="47"/>
        <end position="113"/>
    </location>
</feature>
<dbReference type="EMBL" id="SNRY01000242">
    <property type="protein sequence ID" value="KAA6343974.1"/>
    <property type="molecule type" value="Genomic_DNA"/>
</dbReference>
<dbReference type="InterPro" id="IPR006121">
    <property type="entry name" value="HMA_dom"/>
</dbReference>
<dbReference type="Gene3D" id="3.30.70.100">
    <property type="match status" value="1"/>
</dbReference>
<proteinExistence type="predicted"/>
<protein>
    <recommendedName>
        <fullName evidence="1">HMA domain-containing protein</fullName>
    </recommendedName>
</protein>
<evidence type="ECO:0000259" key="1">
    <source>
        <dbReference type="PROSITE" id="PS50846"/>
    </source>
</evidence>
<comment type="caution">
    <text evidence="2">The sequence shown here is derived from an EMBL/GenBank/DDBJ whole genome shotgun (WGS) entry which is preliminary data.</text>
</comment>
<sequence length="132" mass="14380">MKKCFLVMAVGIFFLAACGLNKTKDQSAEATEVEATASTDEVTIQGELAVLSGVQGNCEQCKERIEKAAKEVQGVFSATWDSEKKELQLDLDPSLTDLDVISKAVAKAGHDTEKDKAEEEVYNALPDCCKYR</sequence>
<dbReference type="Pfam" id="PF00403">
    <property type="entry name" value="HMA"/>
    <property type="match status" value="1"/>
</dbReference>
<dbReference type="InterPro" id="IPR036163">
    <property type="entry name" value="HMA_dom_sf"/>
</dbReference>
<organism evidence="2">
    <name type="scientific">termite gut metagenome</name>
    <dbReference type="NCBI Taxonomy" id="433724"/>
    <lineage>
        <taxon>unclassified sequences</taxon>
        <taxon>metagenomes</taxon>
        <taxon>organismal metagenomes</taxon>
    </lineage>
</organism>
<dbReference type="CDD" id="cd00371">
    <property type="entry name" value="HMA"/>
    <property type="match status" value="1"/>
</dbReference>
<accession>A0A5J4SCU3</accession>
<reference evidence="2" key="1">
    <citation type="submission" date="2019-03" db="EMBL/GenBank/DDBJ databases">
        <title>Single cell metagenomics reveals metabolic interactions within the superorganism composed of flagellate Streblomastix strix and complex community of Bacteroidetes bacteria on its surface.</title>
        <authorList>
            <person name="Treitli S.C."/>
            <person name="Kolisko M."/>
            <person name="Husnik F."/>
            <person name="Keeling P."/>
            <person name="Hampl V."/>
        </authorList>
    </citation>
    <scope>NUCLEOTIDE SEQUENCE</scope>
    <source>
        <strain evidence="2">STM</strain>
    </source>
</reference>
<name>A0A5J4SCU3_9ZZZZ</name>
<dbReference type="GO" id="GO:0046872">
    <property type="term" value="F:metal ion binding"/>
    <property type="evidence" value="ECO:0007669"/>
    <property type="project" value="InterPro"/>
</dbReference>
<dbReference type="AlphaFoldDB" id="A0A5J4SCU3"/>
<dbReference type="SUPFAM" id="SSF55008">
    <property type="entry name" value="HMA, heavy metal-associated domain"/>
    <property type="match status" value="1"/>
</dbReference>
<dbReference type="PROSITE" id="PS51257">
    <property type="entry name" value="PROKAR_LIPOPROTEIN"/>
    <property type="match status" value="1"/>
</dbReference>
<gene>
    <name evidence="2" type="ORF">EZS27_008371</name>
</gene>
<evidence type="ECO:0000313" key="2">
    <source>
        <dbReference type="EMBL" id="KAA6343974.1"/>
    </source>
</evidence>
<dbReference type="PROSITE" id="PS50846">
    <property type="entry name" value="HMA_2"/>
    <property type="match status" value="1"/>
</dbReference>